<dbReference type="PRINTS" id="PR00069">
    <property type="entry name" value="ALDKETRDTASE"/>
</dbReference>
<evidence type="ECO:0000256" key="1">
    <source>
        <dbReference type="ARBA" id="ARBA00007905"/>
    </source>
</evidence>
<dbReference type="PIRSF" id="PIRSF000097">
    <property type="entry name" value="AKR"/>
    <property type="match status" value="1"/>
</dbReference>
<comment type="similarity">
    <text evidence="1">Belongs to the aldo/keto reductase family.</text>
</comment>
<dbReference type="RefSeq" id="WP_124932961.1">
    <property type="nucleotide sequence ID" value="NZ_JAGFOU010000010.1"/>
</dbReference>
<keyword evidence="2" id="KW-0521">NADP</keyword>
<dbReference type="Gene3D" id="3.20.20.100">
    <property type="entry name" value="NADP-dependent oxidoreductase domain"/>
    <property type="match status" value="1"/>
</dbReference>
<dbReference type="EMBL" id="RQZC01000002">
    <property type="protein sequence ID" value="RRD30319.1"/>
    <property type="molecule type" value="Genomic_DNA"/>
</dbReference>
<gene>
    <name evidence="8" type="ORF">EII10_02565</name>
</gene>
<dbReference type="PROSITE" id="PS00063">
    <property type="entry name" value="ALDOKETO_REDUCTASE_3"/>
    <property type="match status" value="1"/>
</dbReference>
<accession>A0A3P1V846</accession>
<dbReference type="PROSITE" id="PS00798">
    <property type="entry name" value="ALDOKETO_REDUCTASE_1"/>
    <property type="match status" value="1"/>
</dbReference>
<dbReference type="InterPro" id="IPR023210">
    <property type="entry name" value="NADP_OxRdtase_dom"/>
</dbReference>
<keyword evidence="3" id="KW-0560">Oxidoreductase</keyword>
<organism evidence="8 9">
    <name type="scientific">Actinomyces bowdenii</name>
    <dbReference type="NCBI Taxonomy" id="131109"/>
    <lineage>
        <taxon>Bacteria</taxon>
        <taxon>Bacillati</taxon>
        <taxon>Actinomycetota</taxon>
        <taxon>Actinomycetes</taxon>
        <taxon>Actinomycetales</taxon>
        <taxon>Actinomycetaceae</taxon>
        <taxon>Actinomyces</taxon>
    </lineage>
</organism>
<feature type="site" description="Lowers pKa of active site Tyr" evidence="6">
    <location>
        <position position="76"/>
    </location>
</feature>
<dbReference type="GO" id="GO:0016616">
    <property type="term" value="F:oxidoreductase activity, acting on the CH-OH group of donors, NAD or NADP as acceptor"/>
    <property type="evidence" value="ECO:0007669"/>
    <property type="project" value="UniProtKB-ARBA"/>
</dbReference>
<sequence length="284" mass="30934">MDGITLSSGTRIPVLGLGVYQTPPGITERVVREAIEVGYRLIDTAQYYRNEAQVGRAVREALSQGMAREDLFLTTKIMASGHEESRRAIAESVAALDLGPIDLMLIHWPQEDGPGTWRALEEAVEAGRVRAIGLSNFYGQDLEEIIRGARIMPAVNQVESSVLYQQRRLMPALERHGIRLEAWGPLGQGRRGVLDDPVLARVARAHGATPAQVALAFQVRTGVITIPKTVSRDRMVENLGAADIGLSAAELEQLAALDTGRCIGWPGFPEQDYDPADHPFSPPA</sequence>
<dbReference type="CDD" id="cd19071">
    <property type="entry name" value="AKR_AKR1-5-like"/>
    <property type="match status" value="1"/>
</dbReference>
<keyword evidence="9" id="KW-1185">Reference proteome</keyword>
<dbReference type="InterPro" id="IPR036812">
    <property type="entry name" value="NAD(P)_OxRdtase_dom_sf"/>
</dbReference>
<dbReference type="Pfam" id="PF00248">
    <property type="entry name" value="Aldo_ket_red"/>
    <property type="match status" value="1"/>
</dbReference>
<evidence type="ECO:0000256" key="5">
    <source>
        <dbReference type="PIRSR" id="PIRSR000097-2"/>
    </source>
</evidence>
<evidence type="ECO:0000313" key="8">
    <source>
        <dbReference type="EMBL" id="RRD30319.1"/>
    </source>
</evidence>
<feature type="domain" description="NADP-dependent oxidoreductase" evidence="7">
    <location>
        <begin position="28"/>
        <end position="257"/>
    </location>
</feature>
<dbReference type="PANTHER" id="PTHR43827:SF3">
    <property type="entry name" value="NADP-DEPENDENT OXIDOREDUCTASE DOMAIN-CONTAINING PROTEIN"/>
    <property type="match status" value="1"/>
</dbReference>
<evidence type="ECO:0000256" key="3">
    <source>
        <dbReference type="ARBA" id="ARBA00023002"/>
    </source>
</evidence>
<dbReference type="AlphaFoldDB" id="A0A3P1V846"/>
<name>A0A3P1V846_9ACTO</name>
<dbReference type="PANTHER" id="PTHR43827">
    <property type="entry name" value="2,5-DIKETO-D-GLUCONIC ACID REDUCTASE"/>
    <property type="match status" value="1"/>
</dbReference>
<evidence type="ECO:0000256" key="2">
    <source>
        <dbReference type="ARBA" id="ARBA00022857"/>
    </source>
</evidence>
<protein>
    <submittedName>
        <fullName evidence="8">Aldo/keto reductase</fullName>
    </submittedName>
</protein>
<dbReference type="PROSITE" id="PS00062">
    <property type="entry name" value="ALDOKETO_REDUCTASE_2"/>
    <property type="match status" value="1"/>
</dbReference>
<evidence type="ECO:0000256" key="4">
    <source>
        <dbReference type="PIRSR" id="PIRSR000097-1"/>
    </source>
</evidence>
<dbReference type="InterPro" id="IPR020471">
    <property type="entry name" value="AKR"/>
</dbReference>
<feature type="active site" description="Proton donor" evidence="4">
    <location>
        <position position="48"/>
    </location>
</feature>
<dbReference type="FunFam" id="3.20.20.100:FF:000002">
    <property type="entry name" value="2,5-diketo-D-gluconic acid reductase A"/>
    <property type="match status" value="1"/>
</dbReference>
<dbReference type="InterPro" id="IPR018170">
    <property type="entry name" value="Aldo/ket_reductase_CS"/>
</dbReference>
<proteinExistence type="inferred from homology"/>
<dbReference type="OrthoDB" id="9804790at2"/>
<evidence type="ECO:0000256" key="6">
    <source>
        <dbReference type="PIRSR" id="PIRSR000097-3"/>
    </source>
</evidence>
<dbReference type="Proteomes" id="UP000271272">
    <property type="component" value="Unassembled WGS sequence"/>
</dbReference>
<comment type="caution">
    <text evidence="8">The sequence shown here is derived from an EMBL/GenBank/DDBJ whole genome shotgun (WGS) entry which is preliminary data.</text>
</comment>
<evidence type="ECO:0000259" key="7">
    <source>
        <dbReference type="Pfam" id="PF00248"/>
    </source>
</evidence>
<dbReference type="SUPFAM" id="SSF51430">
    <property type="entry name" value="NAD(P)-linked oxidoreductase"/>
    <property type="match status" value="1"/>
</dbReference>
<reference evidence="8 9" key="1">
    <citation type="submission" date="2018-11" db="EMBL/GenBank/DDBJ databases">
        <title>Genomes From Bacteria Associated with the Canine Oral Cavity: a Test Case for Automated Genome-Based Taxonomic Assignment.</title>
        <authorList>
            <person name="Coil D.A."/>
            <person name="Jospin G."/>
            <person name="Darling A.E."/>
            <person name="Wallis C."/>
            <person name="Davis I.J."/>
            <person name="Harris S."/>
            <person name="Eisen J.A."/>
            <person name="Holcombe L.J."/>
            <person name="O'Flynn C."/>
        </authorList>
    </citation>
    <scope>NUCLEOTIDE SEQUENCE [LARGE SCALE GENOMIC DNA]</scope>
    <source>
        <strain evidence="8 9">OH5050</strain>
    </source>
</reference>
<evidence type="ECO:0000313" key="9">
    <source>
        <dbReference type="Proteomes" id="UP000271272"/>
    </source>
</evidence>
<feature type="binding site" evidence="5">
    <location>
        <position position="107"/>
    </location>
    <ligand>
        <name>substrate</name>
    </ligand>
</feature>